<organism evidence="1 2">
    <name type="scientific">Dallia pectoralis</name>
    <name type="common">Alaska blackfish</name>
    <dbReference type="NCBI Taxonomy" id="75939"/>
    <lineage>
        <taxon>Eukaryota</taxon>
        <taxon>Metazoa</taxon>
        <taxon>Chordata</taxon>
        <taxon>Craniata</taxon>
        <taxon>Vertebrata</taxon>
        <taxon>Euteleostomi</taxon>
        <taxon>Actinopterygii</taxon>
        <taxon>Neopterygii</taxon>
        <taxon>Teleostei</taxon>
        <taxon>Protacanthopterygii</taxon>
        <taxon>Esociformes</taxon>
        <taxon>Umbridae</taxon>
        <taxon>Dallia</taxon>
    </lineage>
</organism>
<keyword evidence="2" id="KW-1185">Reference proteome</keyword>
<gene>
    <name evidence="1" type="ORF">DPEC_G00072930</name>
</gene>
<sequence>MFMWNLKLNHWVCVGRSITVMSNSDLPGDFKLFSPNSGRTMLSGIQEESLENGDDDFEDELTDETERYMRARRRAISLPAYPEQAALFEEISGRKRVKFADSMGLNLASVKHFMPAEYPRIPPKVMLRLRVPPELQDRERQIGDLCVNFTSTLTMMDRLIPTFQMPVESSGFETEVLHRRVTLETVTVTHFDVRGQIRTNNPTCSTCVVGVRYTFNDWLSYVDAQAVPAPEEEHLVGERYTFVMFTPPFLGKESSVHFAVFVKSDQGEFWDNNHGRNYTLKYHGTGVPT</sequence>
<evidence type="ECO:0000313" key="2">
    <source>
        <dbReference type="Proteomes" id="UP001157502"/>
    </source>
</evidence>
<dbReference type="Proteomes" id="UP001157502">
    <property type="component" value="Chromosome 6"/>
</dbReference>
<proteinExistence type="predicted"/>
<evidence type="ECO:0000313" key="1">
    <source>
        <dbReference type="EMBL" id="KAJ8010238.1"/>
    </source>
</evidence>
<dbReference type="EMBL" id="CM055733">
    <property type="protein sequence ID" value="KAJ8010238.1"/>
    <property type="molecule type" value="Genomic_DNA"/>
</dbReference>
<protein>
    <submittedName>
        <fullName evidence="1">Uncharacterized protein</fullName>
    </submittedName>
</protein>
<comment type="caution">
    <text evidence="1">The sequence shown here is derived from an EMBL/GenBank/DDBJ whole genome shotgun (WGS) entry which is preliminary data.</text>
</comment>
<reference evidence="1" key="1">
    <citation type="submission" date="2021-05" db="EMBL/GenBank/DDBJ databases">
        <authorList>
            <person name="Pan Q."/>
            <person name="Jouanno E."/>
            <person name="Zahm M."/>
            <person name="Klopp C."/>
            <person name="Cabau C."/>
            <person name="Louis A."/>
            <person name="Berthelot C."/>
            <person name="Parey E."/>
            <person name="Roest Crollius H."/>
            <person name="Montfort J."/>
            <person name="Robinson-Rechavi M."/>
            <person name="Bouchez O."/>
            <person name="Lampietro C."/>
            <person name="Lopez Roques C."/>
            <person name="Donnadieu C."/>
            <person name="Postlethwait J."/>
            <person name="Bobe J."/>
            <person name="Dillon D."/>
            <person name="Chandos A."/>
            <person name="von Hippel F."/>
            <person name="Guiguen Y."/>
        </authorList>
    </citation>
    <scope>NUCLEOTIDE SEQUENCE</scope>
    <source>
        <strain evidence="1">YG-Jan2019</strain>
    </source>
</reference>
<accession>A0ACC2H3W2</accession>
<name>A0ACC2H3W2_DALPE</name>